<evidence type="ECO:0000256" key="2">
    <source>
        <dbReference type="ARBA" id="ARBA00022643"/>
    </source>
</evidence>
<dbReference type="PANTHER" id="PTHR42847:SF4">
    <property type="entry name" value="ALKANESULFONATE MONOOXYGENASE-RELATED"/>
    <property type="match status" value="1"/>
</dbReference>
<evidence type="ECO:0000313" key="7">
    <source>
        <dbReference type="Proteomes" id="UP000646749"/>
    </source>
</evidence>
<dbReference type="EMBL" id="BONW01000004">
    <property type="protein sequence ID" value="GIG86270.1"/>
    <property type="molecule type" value="Genomic_DNA"/>
</dbReference>
<keyword evidence="7" id="KW-1185">Reference proteome</keyword>
<feature type="domain" description="Luciferase-like" evidence="5">
    <location>
        <begin position="14"/>
        <end position="251"/>
    </location>
</feature>
<dbReference type="SUPFAM" id="SSF51679">
    <property type="entry name" value="Bacterial luciferase-like"/>
    <property type="match status" value="1"/>
</dbReference>
<keyword evidence="1" id="KW-0285">Flavoprotein</keyword>
<keyword evidence="3" id="KW-0560">Oxidoreductase</keyword>
<dbReference type="InterPro" id="IPR036661">
    <property type="entry name" value="Luciferase-like_sf"/>
</dbReference>
<dbReference type="InterPro" id="IPR019952">
    <property type="entry name" value="F420_OxRdatse_Rv1855c_pred"/>
</dbReference>
<evidence type="ECO:0000256" key="3">
    <source>
        <dbReference type="ARBA" id="ARBA00023002"/>
    </source>
</evidence>
<name>A0ABQ4DUZ6_9ACTN</name>
<accession>A0ABQ4DUZ6</accession>
<dbReference type="PANTHER" id="PTHR42847">
    <property type="entry name" value="ALKANESULFONATE MONOOXYGENASE"/>
    <property type="match status" value="1"/>
</dbReference>
<reference evidence="6 7" key="1">
    <citation type="submission" date="2021-01" db="EMBL/GenBank/DDBJ databases">
        <title>Whole genome shotgun sequence of Plantactinospora endophytica NBRC 110450.</title>
        <authorList>
            <person name="Komaki H."/>
            <person name="Tamura T."/>
        </authorList>
    </citation>
    <scope>NUCLEOTIDE SEQUENCE [LARGE SCALE GENOMIC DNA]</scope>
    <source>
        <strain evidence="6 7">NBRC 110450</strain>
    </source>
</reference>
<dbReference type="InterPro" id="IPR050172">
    <property type="entry name" value="SsuD_RutA_monooxygenase"/>
</dbReference>
<gene>
    <name evidence="6" type="primary">ssuD_2</name>
    <name evidence="6" type="ORF">Pen02_12060</name>
</gene>
<keyword evidence="4" id="KW-0503">Monooxygenase</keyword>
<comment type="caution">
    <text evidence="6">The sequence shown here is derived from an EMBL/GenBank/DDBJ whole genome shotgun (WGS) entry which is preliminary data.</text>
</comment>
<dbReference type="Proteomes" id="UP000646749">
    <property type="component" value="Unassembled WGS sequence"/>
</dbReference>
<dbReference type="Pfam" id="PF00296">
    <property type="entry name" value="Bac_luciferase"/>
    <property type="match status" value="1"/>
</dbReference>
<keyword evidence="2" id="KW-0288">FMN</keyword>
<sequence>MSTRIPVSAVLEPHQGWDYEQILSFAQAAEKAGFDGLFLADHYLAEGNVPGDLGPSDAWLTLGALSRETSRLRLGTMMSSATFRLPGPLAVSVAQLDRMSGGRIEVGIGAGWYADEHRSHGIPFPSTAERFERLAEQIEIMRLFWRTRPGERFSYQGVHYRLEDCPALPTPVQPGGPPVIVGGRGPRRTPAVAARHADEFNVPFAGHELVTAQLRRADRACTSLGRDPRDLRRSTLLTVCCGSTEAEMEHRESGMAPYAGAGRGVIARGSPASVRAQLDAYADLGLHRIYLQFLDIQDTDHLDLVGSEVVAAMRATVDRPAPST</sequence>
<dbReference type="InterPro" id="IPR011251">
    <property type="entry name" value="Luciferase-like_dom"/>
</dbReference>
<organism evidence="6 7">
    <name type="scientific">Plantactinospora endophytica</name>
    <dbReference type="NCBI Taxonomy" id="673535"/>
    <lineage>
        <taxon>Bacteria</taxon>
        <taxon>Bacillati</taxon>
        <taxon>Actinomycetota</taxon>
        <taxon>Actinomycetes</taxon>
        <taxon>Micromonosporales</taxon>
        <taxon>Micromonosporaceae</taxon>
        <taxon>Plantactinospora</taxon>
    </lineage>
</organism>
<dbReference type="RefSeq" id="WP_203864917.1">
    <property type="nucleotide sequence ID" value="NZ_JBHTIQ010000002.1"/>
</dbReference>
<protein>
    <submittedName>
        <fullName evidence="6">LLM class F420-dependent oxidoreductase</fullName>
    </submittedName>
</protein>
<evidence type="ECO:0000256" key="4">
    <source>
        <dbReference type="ARBA" id="ARBA00023033"/>
    </source>
</evidence>
<dbReference type="Gene3D" id="3.20.20.30">
    <property type="entry name" value="Luciferase-like domain"/>
    <property type="match status" value="1"/>
</dbReference>
<evidence type="ECO:0000256" key="1">
    <source>
        <dbReference type="ARBA" id="ARBA00022630"/>
    </source>
</evidence>
<dbReference type="NCBIfam" id="TIGR03560">
    <property type="entry name" value="F420_Rv1855c"/>
    <property type="match status" value="1"/>
</dbReference>
<evidence type="ECO:0000259" key="5">
    <source>
        <dbReference type="Pfam" id="PF00296"/>
    </source>
</evidence>
<evidence type="ECO:0000313" key="6">
    <source>
        <dbReference type="EMBL" id="GIG86270.1"/>
    </source>
</evidence>
<proteinExistence type="predicted"/>